<keyword evidence="4" id="KW-1003">Cell membrane</keyword>
<protein>
    <submittedName>
        <fullName evidence="11">Carbohydrate ABC transporter permease</fullName>
    </submittedName>
</protein>
<dbReference type="Proteomes" id="UP000623215">
    <property type="component" value="Unassembled WGS sequence"/>
</dbReference>
<feature type="transmembrane region" description="Helical" evidence="9">
    <location>
        <begin position="79"/>
        <end position="105"/>
    </location>
</feature>
<evidence type="ECO:0000256" key="1">
    <source>
        <dbReference type="ARBA" id="ARBA00004651"/>
    </source>
</evidence>
<dbReference type="InterPro" id="IPR050901">
    <property type="entry name" value="BP-dep_ABC_trans_perm"/>
</dbReference>
<evidence type="ECO:0000256" key="5">
    <source>
        <dbReference type="ARBA" id="ARBA00022597"/>
    </source>
</evidence>
<dbReference type="Gene3D" id="1.10.3720.10">
    <property type="entry name" value="MetI-like"/>
    <property type="match status" value="1"/>
</dbReference>
<feature type="transmembrane region" description="Helical" evidence="9">
    <location>
        <begin position="256"/>
        <end position="277"/>
    </location>
</feature>
<feature type="transmembrane region" description="Helical" evidence="9">
    <location>
        <begin position="117"/>
        <end position="139"/>
    </location>
</feature>
<dbReference type="CDD" id="cd06261">
    <property type="entry name" value="TM_PBP2"/>
    <property type="match status" value="1"/>
</dbReference>
<dbReference type="GO" id="GO:0015423">
    <property type="term" value="F:ABC-type maltose transporter activity"/>
    <property type="evidence" value="ECO:0007669"/>
    <property type="project" value="TreeGrafter"/>
</dbReference>
<feature type="transmembrane region" description="Helical" evidence="9">
    <location>
        <begin position="12"/>
        <end position="38"/>
    </location>
</feature>
<evidence type="ECO:0000256" key="8">
    <source>
        <dbReference type="ARBA" id="ARBA00023136"/>
    </source>
</evidence>
<dbReference type="SUPFAM" id="SSF161098">
    <property type="entry name" value="MetI-like"/>
    <property type="match status" value="1"/>
</dbReference>
<dbReference type="GO" id="GO:0005886">
    <property type="term" value="C:plasma membrane"/>
    <property type="evidence" value="ECO:0007669"/>
    <property type="project" value="UniProtKB-SubCell"/>
</dbReference>
<feature type="domain" description="ABC transmembrane type-1" evidence="10">
    <location>
        <begin position="80"/>
        <end position="277"/>
    </location>
</feature>
<evidence type="ECO:0000256" key="3">
    <source>
        <dbReference type="ARBA" id="ARBA00022448"/>
    </source>
</evidence>
<comment type="similarity">
    <text evidence="2">Belongs to the binding-protein-dependent transport system permease family. MalFG subfamily.</text>
</comment>
<feature type="transmembrane region" description="Helical" evidence="9">
    <location>
        <begin position="151"/>
        <end position="167"/>
    </location>
</feature>
<evidence type="ECO:0000256" key="4">
    <source>
        <dbReference type="ARBA" id="ARBA00022475"/>
    </source>
</evidence>
<evidence type="ECO:0000256" key="2">
    <source>
        <dbReference type="ARBA" id="ARBA00009047"/>
    </source>
</evidence>
<dbReference type="InterPro" id="IPR035906">
    <property type="entry name" value="MetI-like_sf"/>
</dbReference>
<feature type="transmembrane region" description="Helical" evidence="9">
    <location>
        <begin position="214"/>
        <end position="236"/>
    </location>
</feature>
<keyword evidence="7 9" id="KW-1133">Transmembrane helix</keyword>
<accession>A0A832ZYX8</accession>
<keyword evidence="5" id="KW-0762">Sugar transport</keyword>
<sequence>MKDIEIRSERFQWIVILALLLASLPLILGYTLLILSSFSKEMVTNLDLTSFHFTLENWLYLLQGKLAITGGIRVDIWRIVFNTLLVALGVALVVTLVSTMAGYSLSRIDFKGRKHMMILLLILHAFPGVALIVGVYLLYLLTVPQGQGLDVLRLYSFFYVILARAALEIPMSVWLMKGFFDTVPWEFEWSGIIDGASRIEVWWKIMLPLVKPGILAVALFAFLAGWQDIIYVRTFLIDQTLATFIEANIEAEYSHMPLIAAAGTLYLLPTIVFFIVAQEILLQSYSGGIKG</sequence>
<evidence type="ECO:0000256" key="9">
    <source>
        <dbReference type="RuleBase" id="RU363032"/>
    </source>
</evidence>
<dbReference type="EMBL" id="DQVW01000083">
    <property type="protein sequence ID" value="HIQ32715.1"/>
    <property type="molecule type" value="Genomic_DNA"/>
</dbReference>
<reference evidence="11" key="1">
    <citation type="journal article" date="2020" name="ISME J.">
        <title>Gammaproteobacteria mediating utilization of methyl-, sulfur- and petroleum organic compounds in deep ocean hydrothermal plumes.</title>
        <authorList>
            <person name="Zhou Z."/>
            <person name="Liu Y."/>
            <person name="Pan J."/>
            <person name="Cron B.R."/>
            <person name="Toner B.M."/>
            <person name="Anantharaman K."/>
            <person name="Breier J.A."/>
            <person name="Dick G.J."/>
            <person name="Li M."/>
        </authorList>
    </citation>
    <scope>NUCLEOTIDE SEQUENCE</scope>
    <source>
        <strain evidence="11">SZUA-1534</strain>
    </source>
</reference>
<evidence type="ECO:0000313" key="12">
    <source>
        <dbReference type="Proteomes" id="UP000623215"/>
    </source>
</evidence>
<keyword evidence="6 9" id="KW-0812">Transmembrane</keyword>
<comment type="caution">
    <text evidence="11">The sequence shown here is derived from an EMBL/GenBank/DDBJ whole genome shotgun (WGS) entry which is preliminary data.</text>
</comment>
<name>A0A832ZYX8_9EURY</name>
<dbReference type="InterPro" id="IPR000515">
    <property type="entry name" value="MetI-like"/>
</dbReference>
<dbReference type="PANTHER" id="PTHR32243">
    <property type="entry name" value="MALTOSE TRANSPORT SYSTEM PERMEASE-RELATED"/>
    <property type="match status" value="1"/>
</dbReference>
<dbReference type="Pfam" id="PF00528">
    <property type="entry name" value="BPD_transp_1"/>
    <property type="match status" value="1"/>
</dbReference>
<proteinExistence type="inferred from homology"/>
<dbReference type="PROSITE" id="PS50928">
    <property type="entry name" value="ABC_TM1"/>
    <property type="match status" value="1"/>
</dbReference>
<evidence type="ECO:0000259" key="10">
    <source>
        <dbReference type="PROSITE" id="PS50928"/>
    </source>
</evidence>
<gene>
    <name evidence="11" type="ORF">EYH55_04470</name>
</gene>
<evidence type="ECO:0000256" key="6">
    <source>
        <dbReference type="ARBA" id="ARBA00022692"/>
    </source>
</evidence>
<dbReference type="PANTHER" id="PTHR32243:SF50">
    <property type="entry name" value="MALTOSE_MALTODEXTRIN TRANSPORT SYSTEM PERMEASE PROTEIN MALG"/>
    <property type="match status" value="1"/>
</dbReference>
<evidence type="ECO:0000256" key="7">
    <source>
        <dbReference type="ARBA" id="ARBA00022989"/>
    </source>
</evidence>
<organism evidence="11 12">
    <name type="scientific">Methanothermococcus okinawensis</name>
    <dbReference type="NCBI Taxonomy" id="155863"/>
    <lineage>
        <taxon>Archaea</taxon>
        <taxon>Methanobacteriati</taxon>
        <taxon>Methanobacteriota</taxon>
        <taxon>Methanomada group</taxon>
        <taxon>Methanococci</taxon>
        <taxon>Methanococcales</taxon>
        <taxon>Methanococcaceae</taxon>
        <taxon>Methanothermococcus</taxon>
    </lineage>
</organism>
<dbReference type="AlphaFoldDB" id="A0A832ZYX8"/>
<dbReference type="GO" id="GO:0042956">
    <property type="term" value="P:maltodextrin transmembrane transport"/>
    <property type="evidence" value="ECO:0007669"/>
    <property type="project" value="TreeGrafter"/>
</dbReference>
<evidence type="ECO:0000313" key="11">
    <source>
        <dbReference type="EMBL" id="HIQ32715.1"/>
    </source>
</evidence>
<comment type="subcellular location">
    <subcellularLocation>
        <location evidence="1 9">Cell membrane</location>
        <topology evidence="1 9">Multi-pass membrane protein</topology>
    </subcellularLocation>
</comment>
<keyword evidence="3 9" id="KW-0813">Transport</keyword>
<keyword evidence="8 9" id="KW-0472">Membrane</keyword>